<dbReference type="EMBL" id="CAJNNW010028831">
    <property type="protein sequence ID" value="CAE8697839.1"/>
    <property type="molecule type" value="Genomic_DNA"/>
</dbReference>
<proteinExistence type="predicted"/>
<evidence type="ECO:0000256" key="1">
    <source>
        <dbReference type="SAM" id="MobiDB-lite"/>
    </source>
</evidence>
<comment type="caution">
    <text evidence="2">The sequence shown here is derived from an EMBL/GenBank/DDBJ whole genome shotgun (WGS) entry which is preliminary data.</text>
</comment>
<feature type="compositionally biased region" description="Low complexity" evidence="1">
    <location>
        <begin position="133"/>
        <end position="146"/>
    </location>
</feature>
<dbReference type="Proteomes" id="UP000626109">
    <property type="component" value="Unassembled WGS sequence"/>
</dbReference>
<dbReference type="AlphaFoldDB" id="A0A813K5S8"/>
<feature type="region of interest" description="Disordered" evidence="1">
    <location>
        <begin position="86"/>
        <end position="112"/>
    </location>
</feature>
<accession>A0A813K5S8</accession>
<evidence type="ECO:0000313" key="3">
    <source>
        <dbReference type="Proteomes" id="UP000626109"/>
    </source>
</evidence>
<feature type="compositionally biased region" description="Basic residues" evidence="1">
    <location>
        <begin position="89"/>
        <end position="107"/>
    </location>
</feature>
<protein>
    <submittedName>
        <fullName evidence="2">Uncharacterized protein</fullName>
    </submittedName>
</protein>
<feature type="region of interest" description="Disordered" evidence="1">
    <location>
        <begin position="130"/>
        <end position="165"/>
    </location>
</feature>
<gene>
    <name evidence="2" type="ORF">PGLA2088_LOCUS30458</name>
</gene>
<feature type="non-terminal residue" evidence="2">
    <location>
        <position position="1"/>
    </location>
</feature>
<evidence type="ECO:0000313" key="2">
    <source>
        <dbReference type="EMBL" id="CAE8697839.1"/>
    </source>
</evidence>
<reference evidence="2" key="1">
    <citation type="submission" date="2021-02" db="EMBL/GenBank/DDBJ databases">
        <authorList>
            <person name="Dougan E. K."/>
            <person name="Rhodes N."/>
            <person name="Thang M."/>
            <person name="Chan C."/>
        </authorList>
    </citation>
    <scope>NUCLEOTIDE SEQUENCE</scope>
</reference>
<name>A0A813K5S8_POLGL</name>
<organism evidence="2 3">
    <name type="scientific">Polarella glacialis</name>
    <name type="common">Dinoflagellate</name>
    <dbReference type="NCBI Taxonomy" id="89957"/>
    <lineage>
        <taxon>Eukaryota</taxon>
        <taxon>Sar</taxon>
        <taxon>Alveolata</taxon>
        <taxon>Dinophyceae</taxon>
        <taxon>Suessiales</taxon>
        <taxon>Suessiaceae</taxon>
        <taxon>Polarella</taxon>
    </lineage>
</organism>
<sequence length="337" mass="35701">AGSGWWTGASCSESIEVSITSATRAVVSGPSGEKGKGLEFTLGSDFVWQSKLPMPRHRPAPLPAKEELQLALPAATVAAAAECPEKPPLKLKKAPKATKKAPKKAPRSRSCLASARGAVGAIGDQGVASRPNAAAEAQEESLAAVEEASRPPTGAASVLPHSARLPRLRRQTAKAELVGPAHSTLWRSLAREQDPLADPLVLEVAEEVASLLSPDSLVVLCGGCLQGRTGQRFANSVRALGGRVLVAPTARQLQSWADQPRVPGVGPEELVLVSDWQELSSCLGVLRKVTQEWHRGRPQLLLRGGVVLCDRSEERQALALVQAADLPRWRVMPSLAF</sequence>